<evidence type="ECO:0000313" key="12">
    <source>
        <dbReference type="Proteomes" id="UP000252147"/>
    </source>
</evidence>
<feature type="site" description="Transition state stabilizer" evidence="8">
    <location>
        <position position="200"/>
    </location>
</feature>
<comment type="pathway">
    <text evidence="1 9">Bacterial outer membrane biogenesis; LPS core biosynthesis.</text>
</comment>
<keyword evidence="9" id="KW-0472">Membrane</keyword>
<evidence type="ECO:0000256" key="5">
    <source>
        <dbReference type="ARBA" id="ARBA00031445"/>
    </source>
</evidence>
<keyword evidence="9" id="KW-1133">Transmembrane helix</keyword>
<comment type="subcellular location">
    <subcellularLocation>
        <location evidence="9">Cell membrane</location>
    </subcellularLocation>
</comment>
<feature type="transmembrane region" description="Helical" evidence="9">
    <location>
        <begin position="6"/>
        <end position="22"/>
    </location>
</feature>
<dbReference type="InterPro" id="IPR039901">
    <property type="entry name" value="Kdotransferase"/>
</dbReference>
<proteinExistence type="inferred from homology"/>
<dbReference type="GO" id="GO:0043842">
    <property type="term" value="F:Kdo transferase activity"/>
    <property type="evidence" value="ECO:0007669"/>
    <property type="project" value="UniProtKB-EC"/>
</dbReference>
<gene>
    <name evidence="11" type="ORF">DBW97_03085</name>
</gene>
<dbReference type="Gene3D" id="3.40.50.11720">
    <property type="entry name" value="3-Deoxy-D-manno-octulosonic-acid transferase, N-terminal domain"/>
    <property type="match status" value="1"/>
</dbReference>
<evidence type="ECO:0000259" key="10">
    <source>
        <dbReference type="Pfam" id="PF04413"/>
    </source>
</evidence>
<comment type="function">
    <text evidence="9">Involved in lipopolysaccharide (LPS) biosynthesis. Catalyzes the transfer of 3-deoxy-D-manno-octulosonate (Kdo) residue(s) from CMP-Kdo to lipid IV(A), the tetraacyldisaccharide-1,4'-bisphosphate precursor of lipid A.</text>
</comment>
<dbReference type="PANTHER" id="PTHR42755:SF1">
    <property type="entry name" value="3-DEOXY-D-MANNO-OCTULOSONIC ACID TRANSFERASE, MITOCHONDRIAL-RELATED"/>
    <property type="match status" value="1"/>
</dbReference>
<dbReference type="EMBL" id="QOPD01000004">
    <property type="protein sequence ID" value="RCL38252.1"/>
    <property type="molecule type" value="Genomic_DNA"/>
</dbReference>
<evidence type="ECO:0000256" key="1">
    <source>
        <dbReference type="ARBA" id="ARBA00004713"/>
    </source>
</evidence>
<evidence type="ECO:0000256" key="2">
    <source>
        <dbReference type="ARBA" id="ARBA00012621"/>
    </source>
</evidence>
<dbReference type="InterPro" id="IPR038107">
    <property type="entry name" value="Glycos_transf_N_sf"/>
</dbReference>
<sequence>MIFVYNLIYILALPLIIIRDFLTKRVKGINFFKSKFGFIDKSQDEHIWIHGVSLGEVRALSGIVSSLLNEEKRILFTSSTNTGLTEILKKYSTDSVVVMPFPYDLNFLHQKIISNFNVSKIILFESEFWPNLIFSKPNNVQLISLNTTISQKTLKKMRLFKPFSDQLIKRFDLFLAQTDEIKSNLLEFQASNIKVTGNIKLSSENYRLNEEKANEIASKLAKNRLKVVAGSTHEGEEDFIIEALKSLHDMQLIIAPRHPERFHALSGTFQNQRLNYSIYSHQNNHESSDIVLFDRVGDLYELYSACDIAIVGGSIIFTKGHNFIEPIHANTVSITGENLSNFKELKKIFCSEGPVMTFKDKKELAGIISDLKIESQRNERLFLQKDKLEKYSGNYSVILSALTDE</sequence>
<dbReference type="UniPathway" id="UPA00958"/>
<reference evidence="11 12" key="1">
    <citation type="journal article" date="2018" name="Microbiome">
        <title>Fine metagenomic profile of the Mediterranean stratified and mixed water columns revealed by assembly and recruitment.</title>
        <authorList>
            <person name="Haro-Moreno J.M."/>
            <person name="Lopez-Perez M."/>
            <person name="De La Torre J.R."/>
            <person name="Picazo A."/>
            <person name="Camacho A."/>
            <person name="Rodriguez-Valera F."/>
        </authorList>
    </citation>
    <scope>NUCLEOTIDE SEQUENCE [LARGE SCALE GENOMIC DNA]</scope>
    <source>
        <strain evidence="11">MED-G83</strain>
    </source>
</reference>
<accession>A0A368BN19</accession>
<dbReference type="GO" id="GO:0009244">
    <property type="term" value="P:lipopolysaccharide core region biosynthetic process"/>
    <property type="evidence" value="ECO:0007669"/>
    <property type="project" value="UniProtKB-UniRule"/>
</dbReference>
<evidence type="ECO:0000256" key="3">
    <source>
        <dbReference type="ARBA" id="ARBA00019077"/>
    </source>
</evidence>
<evidence type="ECO:0000313" key="11">
    <source>
        <dbReference type="EMBL" id="RCL38252.1"/>
    </source>
</evidence>
<keyword evidence="9" id="KW-0812">Transmembrane</keyword>
<comment type="catalytic activity">
    <reaction evidence="6 9">
        <text>lipid IVA (E. coli) + CMP-3-deoxy-beta-D-manno-octulosonate = alpha-Kdo-(2-&gt;6)-lipid IVA (E. coli) + CMP + H(+)</text>
        <dbReference type="Rhea" id="RHEA:28066"/>
        <dbReference type="ChEBI" id="CHEBI:15378"/>
        <dbReference type="ChEBI" id="CHEBI:58603"/>
        <dbReference type="ChEBI" id="CHEBI:60364"/>
        <dbReference type="ChEBI" id="CHEBI:60377"/>
        <dbReference type="ChEBI" id="CHEBI:85987"/>
        <dbReference type="EC" id="2.4.99.12"/>
    </reaction>
</comment>
<dbReference type="Pfam" id="PF04413">
    <property type="entry name" value="Glycos_transf_N"/>
    <property type="match status" value="1"/>
</dbReference>
<feature type="domain" description="3-deoxy-D-manno-octulosonic-acid transferase N-terminal" evidence="10">
    <location>
        <begin position="32"/>
        <end position="201"/>
    </location>
</feature>
<keyword evidence="9" id="KW-1003">Cell membrane</keyword>
<feature type="site" description="Transition state stabilizer" evidence="8">
    <location>
        <position position="125"/>
    </location>
</feature>
<feature type="active site" description="Proton acceptor" evidence="7">
    <location>
        <position position="56"/>
    </location>
</feature>
<dbReference type="InterPro" id="IPR007507">
    <property type="entry name" value="Glycos_transf_N"/>
</dbReference>
<dbReference type="GO" id="GO:0009245">
    <property type="term" value="P:lipid A biosynthetic process"/>
    <property type="evidence" value="ECO:0007669"/>
    <property type="project" value="TreeGrafter"/>
</dbReference>
<evidence type="ECO:0000256" key="9">
    <source>
        <dbReference type="RuleBase" id="RU365103"/>
    </source>
</evidence>
<evidence type="ECO:0000256" key="7">
    <source>
        <dbReference type="PIRSR" id="PIRSR639901-1"/>
    </source>
</evidence>
<evidence type="ECO:0000256" key="8">
    <source>
        <dbReference type="PIRSR" id="PIRSR639901-2"/>
    </source>
</evidence>
<name>A0A368BN19_9GAMM</name>
<organism evidence="11 12">
    <name type="scientific">SAR86 cluster bacterium</name>
    <dbReference type="NCBI Taxonomy" id="2030880"/>
    <lineage>
        <taxon>Bacteria</taxon>
        <taxon>Pseudomonadati</taxon>
        <taxon>Pseudomonadota</taxon>
        <taxon>Gammaproteobacteria</taxon>
        <taxon>SAR86 cluster</taxon>
    </lineage>
</organism>
<dbReference type="Proteomes" id="UP000252147">
    <property type="component" value="Unassembled WGS sequence"/>
</dbReference>
<keyword evidence="4 9" id="KW-0808">Transferase</keyword>
<dbReference type="Gene3D" id="3.40.50.2000">
    <property type="entry name" value="Glycogen Phosphorylase B"/>
    <property type="match status" value="1"/>
</dbReference>
<dbReference type="SUPFAM" id="SSF53756">
    <property type="entry name" value="UDP-Glycosyltransferase/glycogen phosphorylase"/>
    <property type="match status" value="1"/>
</dbReference>
<evidence type="ECO:0000256" key="6">
    <source>
        <dbReference type="ARBA" id="ARBA00049183"/>
    </source>
</evidence>
<evidence type="ECO:0000256" key="4">
    <source>
        <dbReference type="ARBA" id="ARBA00022679"/>
    </source>
</evidence>
<keyword evidence="9" id="KW-0448">Lipopolysaccharide biosynthesis</keyword>
<protein>
    <recommendedName>
        <fullName evidence="3 9">3-deoxy-D-manno-octulosonic acid transferase</fullName>
        <shortName evidence="9">Kdo transferase</shortName>
        <ecNumber evidence="2 9">2.4.99.12</ecNumber>
    </recommendedName>
    <alternativeName>
        <fullName evidence="5 9">Lipid IV(A) 3-deoxy-D-manno-octulosonic acid transferase</fullName>
    </alternativeName>
</protein>
<dbReference type="GO" id="GO:0005886">
    <property type="term" value="C:plasma membrane"/>
    <property type="evidence" value="ECO:0007669"/>
    <property type="project" value="UniProtKB-SubCell"/>
</dbReference>
<dbReference type="PANTHER" id="PTHR42755">
    <property type="entry name" value="3-DEOXY-MANNO-OCTULOSONATE CYTIDYLYLTRANSFERASE"/>
    <property type="match status" value="1"/>
</dbReference>
<dbReference type="EC" id="2.4.99.12" evidence="2 9"/>
<dbReference type="AlphaFoldDB" id="A0A368BN19"/>
<comment type="similarity">
    <text evidence="9">Belongs to the glycosyltransferase group 1 family.</text>
</comment>
<comment type="caution">
    <text evidence="11">The sequence shown here is derived from an EMBL/GenBank/DDBJ whole genome shotgun (WGS) entry which is preliminary data.</text>
</comment>